<keyword evidence="6" id="KW-1185">Reference proteome</keyword>
<feature type="transmembrane region" description="Helical" evidence="3">
    <location>
        <begin position="37"/>
        <end position="57"/>
    </location>
</feature>
<evidence type="ECO:0000259" key="4">
    <source>
        <dbReference type="Pfam" id="PF01757"/>
    </source>
</evidence>
<comment type="caution">
    <text evidence="5">The sequence shown here is derived from an EMBL/GenBank/DDBJ whole genome shotgun (WGS) entry which is preliminary data.</text>
</comment>
<feature type="domain" description="Acyltransferase 3" evidence="4">
    <location>
        <begin position="5"/>
        <end position="151"/>
    </location>
</feature>
<sequence length="154" mass="18022">MQREAYFDNAKLLFIFLVVFGHLIQPLKSQIELVNVLYQWIYLFHMPVFVLASGFFAKGGESDKGYIRKLAKRILIPYFLFQIFYSIYFLGIGKGSWDNSLYDPQWGGLWFLLSLFSWHLLLIIYKRISPLLGIAIAFAIGIGGRLFTFYWSRV</sequence>
<protein>
    <submittedName>
        <fullName evidence="5">Membrane protein</fullName>
    </submittedName>
</protein>
<dbReference type="AlphaFoldDB" id="W4VH90"/>
<comment type="subcellular location">
    <subcellularLocation>
        <location evidence="1">Membrane</location>
    </subcellularLocation>
</comment>
<feature type="transmembrane region" description="Helical" evidence="3">
    <location>
        <begin position="109"/>
        <end position="125"/>
    </location>
</feature>
<dbReference type="GO" id="GO:0016747">
    <property type="term" value="F:acyltransferase activity, transferring groups other than amino-acyl groups"/>
    <property type="evidence" value="ECO:0007669"/>
    <property type="project" value="InterPro"/>
</dbReference>
<evidence type="ECO:0000256" key="2">
    <source>
        <dbReference type="ARBA" id="ARBA00007400"/>
    </source>
</evidence>
<dbReference type="STRING" id="1298598.JCM21714_1579"/>
<dbReference type="Proteomes" id="UP000019102">
    <property type="component" value="Unassembled WGS sequence"/>
</dbReference>
<keyword evidence="3" id="KW-0812">Transmembrane</keyword>
<evidence type="ECO:0000256" key="1">
    <source>
        <dbReference type="ARBA" id="ARBA00004370"/>
    </source>
</evidence>
<name>W4VH90_9BACI</name>
<dbReference type="EMBL" id="BAVS01000005">
    <property type="protein sequence ID" value="GAE92572.1"/>
    <property type="molecule type" value="Genomic_DNA"/>
</dbReference>
<dbReference type="Pfam" id="PF01757">
    <property type="entry name" value="Acyl_transf_3"/>
    <property type="match status" value="1"/>
</dbReference>
<dbReference type="InterPro" id="IPR002656">
    <property type="entry name" value="Acyl_transf_3_dom"/>
</dbReference>
<organism evidence="5 6">
    <name type="scientific">Gracilibacillus boraciitolerans JCM 21714</name>
    <dbReference type="NCBI Taxonomy" id="1298598"/>
    <lineage>
        <taxon>Bacteria</taxon>
        <taxon>Bacillati</taxon>
        <taxon>Bacillota</taxon>
        <taxon>Bacilli</taxon>
        <taxon>Bacillales</taxon>
        <taxon>Bacillaceae</taxon>
        <taxon>Gracilibacillus</taxon>
    </lineage>
</organism>
<feature type="transmembrane region" description="Helical" evidence="3">
    <location>
        <begin position="78"/>
        <end position="97"/>
    </location>
</feature>
<dbReference type="PANTHER" id="PTHR37312:SF1">
    <property type="entry name" value="MEMBRANE-BOUND ACYLTRANSFERASE YKRP-RELATED"/>
    <property type="match status" value="1"/>
</dbReference>
<evidence type="ECO:0000313" key="6">
    <source>
        <dbReference type="Proteomes" id="UP000019102"/>
    </source>
</evidence>
<reference evidence="5 6" key="1">
    <citation type="journal article" date="2014" name="Genome Announc.">
        <title>Draft Genome Sequence of the Boron-Tolerant and Moderately Halotolerant Bacterium Gracilibacillus boraciitolerans JCM 21714T.</title>
        <authorList>
            <person name="Ahmed I."/>
            <person name="Oshima K."/>
            <person name="Suda W."/>
            <person name="Kitamura K."/>
            <person name="Iida T."/>
            <person name="Ohmori Y."/>
            <person name="Fujiwara T."/>
            <person name="Hattori M."/>
            <person name="Ohkuma M."/>
        </authorList>
    </citation>
    <scope>NUCLEOTIDE SEQUENCE [LARGE SCALE GENOMIC DNA]</scope>
    <source>
        <strain evidence="5 6">JCM 21714</strain>
    </source>
</reference>
<evidence type="ECO:0000256" key="3">
    <source>
        <dbReference type="SAM" id="Phobius"/>
    </source>
</evidence>
<accession>W4VH90</accession>
<keyword evidence="3" id="KW-0472">Membrane</keyword>
<feature type="transmembrane region" description="Helical" evidence="3">
    <location>
        <begin position="12"/>
        <end position="31"/>
    </location>
</feature>
<dbReference type="InterPro" id="IPR052734">
    <property type="entry name" value="Nod_factor_acetyltransferase"/>
</dbReference>
<feature type="transmembrane region" description="Helical" evidence="3">
    <location>
        <begin position="132"/>
        <end position="151"/>
    </location>
</feature>
<comment type="similarity">
    <text evidence="2">Belongs to the acyltransferase 3 family.</text>
</comment>
<evidence type="ECO:0000313" key="5">
    <source>
        <dbReference type="EMBL" id="GAE92572.1"/>
    </source>
</evidence>
<gene>
    <name evidence="5" type="ORF">JCM21714_1579</name>
</gene>
<dbReference type="PANTHER" id="PTHR37312">
    <property type="entry name" value="MEMBRANE-BOUND ACYLTRANSFERASE YKRP-RELATED"/>
    <property type="match status" value="1"/>
</dbReference>
<proteinExistence type="inferred from homology"/>
<dbReference type="eggNOG" id="COG3594">
    <property type="taxonomic scope" value="Bacteria"/>
</dbReference>
<keyword evidence="3" id="KW-1133">Transmembrane helix</keyword>